<reference evidence="7" key="1">
    <citation type="submission" date="2020-10" db="EMBL/GenBank/DDBJ databases">
        <authorList>
            <person name="Castelo-Branco R."/>
            <person name="Eusebio N."/>
            <person name="Adriana R."/>
            <person name="Vieira A."/>
            <person name="Brugerolle De Fraissinette N."/>
            <person name="Rezende De Castro R."/>
            <person name="Schneider M.P."/>
            <person name="Vasconcelos V."/>
            <person name="Leao P.N."/>
        </authorList>
    </citation>
    <scope>NUCLEOTIDE SEQUENCE</scope>
    <source>
        <strain evidence="7">LEGE 11480</strain>
    </source>
</reference>
<feature type="transmembrane region" description="Helical" evidence="6">
    <location>
        <begin position="139"/>
        <end position="166"/>
    </location>
</feature>
<name>A0A928Z637_9CYAN</name>
<keyword evidence="5 6" id="KW-0472">Membrane</keyword>
<dbReference type="SUPFAM" id="SSF103473">
    <property type="entry name" value="MFS general substrate transporter"/>
    <property type="match status" value="1"/>
</dbReference>
<dbReference type="Gene3D" id="1.20.1250.20">
    <property type="entry name" value="MFS general substrate transporter like domains"/>
    <property type="match status" value="1"/>
</dbReference>
<dbReference type="PIRSF" id="PIRSF016565">
    <property type="entry name" value="PucC"/>
    <property type="match status" value="1"/>
</dbReference>
<dbReference type="GO" id="GO:0016020">
    <property type="term" value="C:membrane"/>
    <property type="evidence" value="ECO:0007669"/>
    <property type="project" value="UniProtKB-SubCell"/>
</dbReference>
<keyword evidence="3 6" id="KW-0812">Transmembrane</keyword>
<feature type="transmembrane region" description="Helical" evidence="6">
    <location>
        <begin position="437"/>
        <end position="458"/>
    </location>
</feature>
<feature type="transmembrane region" description="Helical" evidence="6">
    <location>
        <begin position="36"/>
        <end position="56"/>
    </location>
</feature>
<dbReference type="Proteomes" id="UP000625316">
    <property type="component" value="Unassembled WGS sequence"/>
</dbReference>
<comment type="caution">
    <text evidence="7">The sequence shown here is derived from an EMBL/GenBank/DDBJ whole genome shotgun (WGS) entry which is preliminary data.</text>
</comment>
<dbReference type="InterPro" id="IPR036259">
    <property type="entry name" value="MFS_trans_sf"/>
</dbReference>
<evidence type="ECO:0000256" key="3">
    <source>
        <dbReference type="ARBA" id="ARBA00022692"/>
    </source>
</evidence>
<gene>
    <name evidence="7" type="ORF">IQ266_19275</name>
</gene>
<comment type="similarity">
    <text evidence="2">Belongs to the PucC family.</text>
</comment>
<dbReference type="InterPro" id="IPR004896">
    <property type="entry name" value="PucC-rel"/>
</dbReference>
<accession>A0A928Z637</accession>
<evidence type="ECO:0000256" key="5">
    <source>
        <dbReference type="ARBA" id="ARBA00023136"/>
    </source>
</evidence>
<feature type="transmembrane region" description="Helical" evidence="6">
    <location>
        <begin position="275"/>
        <end position="295"/>
    </location>
</feature>
<dbReference type="InterPro" id="IPR026036">
    <property type="entry name" value="PucC"/>
</dbReference>
<feature type="transmembrane region" description="Helical" evidence="6">
    <location>
        <begin position="345"/>
        <end position="364"/>
    </location>
</feature>
<dbReference type="CDD" id="cd06176">
    <property type="entry name" value="MFS_BCD_PucC-like"/>
    <property type="match status" value="1"/>
</dbReference>
<keyword evidence="8" id="KW-1185">Reference proteome</keyword>
<evidence type="ECO:0000256" key="1">
    <source>
        <dbReference type="ARBA" id="ARBA00004141"/>
    </source>
</evidence>
<evidence type="ECO:0000313" key="7">
    <source>
        <dbReference type="EMBL" id="MBE9031880.1"/>
    </source>
</evidence>
<sequence>MAQNFSESSSNLPLEAELGTTRNLPRIGLLQMFQMGLFQMGLGIMSLLTLGVLNRVMINELAIPATIAAGAIAVHQFMSPARLWFGQMSDAKPILSYHRTAYVWIGTSLLAIASFLAVQVMWALGDSVSATGWSTASQLWVAALGVIFAFYGLALSSSSTPFAALLVDVSEEEERSKLVGIVWSMLMVGIVIGAITISRLLPQDGIVDLAATKASINRVFVLIPAIVCGLAVLGTLGIERKFSRFKARAGAEQVRDDQITLKRALKVLTASPQTGIFFGFLLFMTVSLFLQDAVLESYGGQVFNMSISETTKLNAQWGSGTLVGIATTGFAIVPKLGKKRTTKLGCALVACCAALLISSGFSGNPTLLKSAVFLFGLASGVTTTGALSLMLDLTAAATAGTFIGAWGLAQAMARGFSTVIGGAALDISKKVFPDSLVTAYGAVFSLQILGMIGAIILLSRVNIREFQTTAKEAISNVIQGELD</sequence>
<dbReference type="EMBL" id="JADEXQ010000079">
    <property type="protein sequence ID" value="MBE9031880.1"/>
    <property type="molecule type" value="Genomic_DNA"/>
</dbReference>
<feature type="transmembrane region" description="Helical" evidence="6">
    <location>
        <begin position="102"/>
        <end position="124"/>
    </location>
</feature>
<evidence type="ECO:0000256" key="4">
    <source>
        <dbReference type="ARBA" id="ARBA00022989"/>
    </source>
</evidence>
<dbReference type="PANTHER" id="PTHR23538:SF1">
    <property type="entry name" value="44.5 KD BACTERIOCHLOROPHYLL SYNTHASE SUBUNIT"/>
    <property type="match status" value="1"/>
</dbReference>
<comment type="subcellular location">
    <subcellularLocation>
        <location evidence="1">Membrane</location>
        <topology evidence="1">Multi-pass membrane protein</topology>
    </subcellularLocation>
</comment>
<dbReference type="PANTHER" id="PTHR23538">
    <property type="entry name" value="44.5 KD BACTERIOCHLOROPHYLL SYNTHASE SUBUNIT"/>
    <property type="match status" value="1"/>
</dbReference>
<feature type="transmembrane region" description="Helical" evidence="6">
    <location>
        <begin position="403"/>
        <end position="425"/>
    </location>
</feature>
<dbReference type="Pfam" id="PF03209">
    <property type="entry name" value="PUCC"/>
    <property type="match status" value="1"/>
</dbReference>
<feature type="transmembrane region" description="Helical" evidence="6">
    <location>
        <begin position="178"/>
        <end position="199"/>
    </location>
</feature>
<keyword evidence="4 6" id="KW-1133">Transmembrane helix</keyword>
<feature type="transmembrane region" description="Helical" evidence="6">
    <location>
        <begin position="219"/>
        <end position="238"/>
    </location>
</feature>
<evidence type="ECO:0000256" key="6">
    <source>
        <dbReference type="SAM" id="Phobius"/>
    </source>
</evidence>
<evidence type="ECO:0000256" key="2">
    <source>
        <dbReference type="ARBA" id="ARBA00008412"/>
    </source>
</evidence>
<feature type="transmembrane region" description="Helical" evidence="6">
    <location>
        <begin position="315"/>
        <end position="333"/>
    </location>
</feature>
<dbReference type="AlphaFoldDB" id="A0A928Z637"/>
<protein>
    <submittedName>
        <fullName evidence="7">BCD family MFS transporter</fullName>
    </submittedName>
</protein>
<evidence type="ECO:0000313" key="8">
    <source>
        <dbReference type="Proteomes" id="UP000625316"/>
    </source>
</evidence>
<proteinExistence type="inferred from homology"/>
<dbReference type="RefSeq" id="WP_319633222.1">
    <property type="nucleotide sequence ID" value="NZ_JADEXQ010000079.1"/>
</dbReference>
<feature type="transmembrane region" description="Helical" evidence="6">
    <location>
        <begin position="370"/>
        <end position="391"/>
    </location>
</feature>
<organism evidence="7 8">
    <name type="scientific">Romeriopsis navalis LEGE 11480</name>
    <dbReference type="NCBI Taxonomy" id="2777977"/>
    <lineage>
        <taxon>Bacteria</taxon>
        <taxon>Bacillati</taxon>
        <taxon>Cyanobacteriota</taxon>
        <taxon>Cyanophyceae</taxon>
        <taxon>Leptolyngbyales</taxon>
        <taxon>Leptolyngbyaceae</taxon>
        <taxon>Romeriopsis</taxon>
        <taxon>Romeriopsis navalis</taxon>
    </lineage>
</organism>